<dbReference type="CDD" id="cd00609">
    <property type="entry name" value="AAT_like"/>
    <property type="match status" value="1"/>
</dbReference>
<dbReference type="InterPro" id="IPR004839">
    <property type="entry name" value="Aminotransferase_I/II_large"/>
</dbReference>
<keyword evidence="7" id="KW-0808">Transferase</keyword>
<evidence type="ECO:0000256" key="5">
    <source>
        <dbReference type="ARBA" id="ARBA00037974"/>
    </source>
</evidence>
<evidence type="ECO:0000259" key="6">
    <source>
        <dbReference type="Pfam" id="PF00155"/>
    </source>
</evidence>
<dbReference type="PANTHER" id="PTHR43525">
    <property type="entry name" value="PROTEIN MALY"/>
    <property type="match status" value="1"/>
</dbReference>
<keyword evidence="8" id="KW-1185">Reference proteome</keyword>
<dbReference type="Proteomes" id="UP000032120">
    <property type="component" value="Unassembled WGS sequence"/>
</dbReference>
<name>A0A0D0H6A0_9MICO</name>
<keyword evidence="7" id="KW-0032">Aminotransferase</keyword>
<comment type="cofactor">
    <cofactor evidence="1">
        <name>pyridoxal 5'-phosphate</name>
        <dbReference type="ChEBI" id="CHEBI:597326"/>
    </cofactor>
</comment>
<dbReference type="InterPro" id="IPR015422">
    <property type="entry name" value="PyrdxlP-dep_Trfase_small"/>
</dbReference>
<dbReference type="Gene3D" id="3.90.1150.10">
    <property type="entry name" value="Aspartate Aminotransferase, domain 1"/>
    <property type="match status" value="1"/>
</dbReference>
<evidence type="ECO:0000256" key="4">
    <source>
        <dbReference type="ARBA" id="ARBA00023239"/>
    </source>
</evidence>
<evidence type="ECO:0000313" key="8">
    <source>
        <dbReference type="Proteomes" id="UP000032120"/>
    </source>
</evidence>
<dbReference type="Pfam" id="PF00155">
    <property type="entry name" value="Aminotran_1_2"/>
    <property type="match status" value="1"/>
</dbReference>
<dbReference type="AlphaFoldDB" id="A0A0D0H6A0"/>
<gene>
    <name evidence="7" type="ORF">SD72_08015</name>
</gene>
<dbReference type="RefSeq" id="WP_042543919.1">
    <property type="nucleotide sequence ID" value="NZ_JXSQ01000008.1"/>
</dbReference>
<comment type="caution">
    <text evidence="7">The sequence shown here is derived from an EMBL/GenBank/DDBJ whole genome shotgun (WGS) entry which is preliminary data.</text>
</comment>
<dbReference type="GO" id="GO:0008483">
    <property type="term" value="F:transaminase activity"/>
    <property type="evidence" value="ECO:0007669"/>
    <property type="project" value="UniProtKB-KW"/>
</dbReference>
<feature type="domain" description="Aminotransferase class I/classII large" evidence="6">
    <location>
        <begin position="38"/>
        <end position="381"/>
    </location>
</feature>
<keyword evidence="4" id="KW-0456">Lyase</keyword>
<protein>
    <recommendedName>
        <fullName evidence="2">cysteine-S-conjugate beta-lyase</fullName>
        <ecNumber evidence="2">4.4.1.13</ecNumber>
    </recommendedName>
</protein>
<reference evidence="7 8" key="1">
    <citation type="submission" date="2015-01" db="EMBL/GenBank/DDBJ databases">
        <title>Draft genome sequence of Leucobacter komagatae strain VKM ST2845.</title>
        <authorList>
            <person name="Karlyshev A.V."/>
            <person name="Kudryashova E.B."/>
        </authorList>
    </citation>
    <scope>NUCLEOTIDE SEQUENCE [LARGE SCALE GENOMIC DNA]</scope>
    <source>
        <strain evidence="7 8">VKM ST2845</strain>
    </source>
</reference>
<accession>A0A0D0H6A0</accession>
<dbReference type="GO" id="GO:0030170">
    <property type="term" value="F:pyridoxal phosphate binding"/>
    <property type="evidence" value="ECO:0007669"/>
    <property type="project" value="InterPro"/>
</dbReference>
<evidence type="ECO:0000313" key="7">
    <source>
        <dbReference type="EMBL" id="KIP52690.1"/>
    </source>
</evidence>
<dbReference type="OrthoDB" id="3224382at2"/>
<dbReference type="EC" id="4.4.1.13" evidence="2"/>
<keyword evidence="3" id="KW-0663">Pyridoxal phosphate</keyword>
<dbReference type="SUPFAM" id="SSF53383">
    <property type="entry name" value="PLP-dependent transferases"/>
    <property type="match status" value="1"/>
</dbReference>
<evidence type="ECO:0000256" key="3">
    <source>
        <dbReference type="ARBA" id="ARBA00022898"/>
    </source>
</evidence>
<proteinExistence type="inferred from homology"/>
<comment type="similarity">
    <text evidence="5">Belongs to the class-II pyridoxal-phosphate-dependent aminotransferase family. MalY/PatB cystathionine beta-lyase subfamily.</text>
</comment>
<dbReference type="EMBL" id="JXSQ01000008">
    <property type="protein sequence ID" value="KIP52690.1"/>
    <property type="molecule type" value="Genomic_DNA"/>
</dbReference>
<sequence>MSNQSFAERADATTAAELRSIGGTKWADPDMIGAFVAEMDFGVAPEIREALHLAVEEGAFGYAPPRITGALKAQTAERLRSRHGWNVTGEDVFAVPDVITAYEVAIQHFSAPGTKVIVPTPSYMPFLTVPGTLGREVIEVPMLEVDGIWQFDLVGLQAAFEAGGGILALCNPYNPLGRVFTREELLAVSEVVDRNGGRVFSDEIWSPLVYPGTELMPYATLTDVTAGHTITATAASKARNLPGLKCAQLVVSNAVDRTRMAELEHWAGRGTATLGMIAATVAYADGDAWLGEALDYLRGNRDELVAFVAEHLPGVRVTSPEATYVAWLDFRELGIEEPAAFFQAHAGVGLTEGSACGEAGRGCARFIFALPRPLMREALERMRAALSAR</sequence>
<dbReference type="InterPro" id="IPR051798">
    <property type="entry name" value="Class-II_PLP-Dep_Aminotrans"/>
</dbReference>
<dbReference type="InterPro" id="IPR015424">
    <property type="entry name" value="PyrdxlP-dep_Trfase"/>
</dbReference>
<dbReference type="GO" id="GO:0047804">
    <property type="term" value="F:cysteine-S-conjugate beta-lyase activity"/>
    <property type="evidence" value="ECO:0007669"/>
    <property type="project" value="UniProtKB-EC"/>
</dbReference>
<dbReference type="InterPro" id="IPR015421">
    <property type="entry name" value="PyrdxlP-dep_Trfase_major"/>
</dbReference>
<dbReference type="PANTHER" id="PTHR43525:SF2">
    <property type="entry name" value="CYSTATHIONINE BETA-LYASE-RELATED"/>
    <property type="match status" value="1"/>
</dbReference>
<evidence type="ECO:0000256" key="1">
    <source>
        <dbReference type="ARBA" id="ARBA00001933"/>
    </source>
</evidence>
<organism evidence="7 8">
    <name type="scientific">Leucobacter komagatae</name>
    <dbReference type="NCBI Taxonomy" id="55969"/>
    <lineage>
        <taxon>Bacteria</taxon>
        <taxon>Bacillati</taxon>
        <taxon>Actinomycetota</taxon>
        <taxon>Actinomycetes</taxon>
        <taxon>Micrococcales</taxon>
        <taxon>Microbacteriaceae</taxon>
        <taxon>Leucobacter</taxon>
    </lineage>
</organism>
<dbReference type="Gene3D" id="3.40.640.10">
    <property type="entry name" value="Type I PLP-dependent aspartate aminotransferase-like (Major domain)"/>
    <property type="match status" value="1"/>
</dbReference>
<evidence type="ECO:0000256" key="2">
    <source>
        <dbReference type="ARBA" id="ARBA00012224"/>
    </source>
</evidence>